<evidence type="ECO:0000256" key="15">
    <source>
        <dbReference type="HAMAP-Rule" id="MF_00138"/>
    </source>
</evidence>
<dbReference type="Pfam" id="PF01071">
    <property type="entry name" value="GARS_A"/>
    <property type="match status" value="1"/>
</dbReference>
<keyword evidence="11" id="KW-0464">Manganese</keyword>
<dbReference type="GO" id="GO:0004637">
    <property type="term" value="F:phosphoribosylamine-glycine ligase activity"/>
    <property type="evidence" value="ECO:0007669"/>
    <property type="project" value="UniProtKB-UniRule"/>
</dbReference>
<organism evidence="18 19">
    <name type="scientific">Devosia nanyangense</name>
    <dbReference type="NCBI Taxonomy" id="1228055"/>
    <lineage>
        <taxon>Bacteria</taxon>
        <taxon>Pseudomonadati</taxon>
        <taxon>Pseudomonadota</taxon>
        <taxon>Alphaproteobacteria</taxon>
        <taxon>Hyphomicrobiales</taxon>
        <taxon>Devosiaceae</taxon>
        <taxon>Devosia</taxon>
    </lineage>
</organism>
<comment type="catalytic activity">
    <reaction evidence="15">
        <text>5-phospho-beta-D-ribosylamine + glycine + ATP = N(1)-(5-phospho-beta-D-ribosyl)glycinamide + ADP + phosphate + H(+)</text>
        <dbReference type="Rhea" id="RHEA:17453"/>
        <dbReference type="ChEBI" id="CHEBI:15378"/>
        <dbReference type="ChEBI" id="CHEBI:30616"/>
        <dbReference type="ChEBI" id="CHEBI:43474"/>
        <dbReference type="ChEBI" id="CHEBI:57305"/>
        <dbReference type="ChEBI" id="CHEBI:58681"/>
        <dbReference type="ChEBI" id="CHEBI:143788"/>
        <dbReference type="ChEBI" id="CHEBI:456216"/>
        <dbReference type="EC" id="6.3.4.13"/>
    </reaction>
</comment>
<comment type="pathway">
    <text evidence="3 15">Purine metabolism; IMP biosynthesis via de novo pathway; N(1)-(5-phospho-D-ribosyl)glycinamide from 5-phospho-alpha-D-ribose 1-diphosphate: step 2/2.</text>
</comment>
<dbReference type="EMBL" id="JACRAF010000012">
    <property type="protein sequence ID" value="MBI4920787.1"/>
    <property type="molecule type" value="Genomic_DNA"/>
</dbReference>
<evidence type="ECO:0000256" key="16">
    <source>
        <dbReference type="PROSITE-ProRule" id="PRU00409"/>
    </source>
</evidence>
<evidence type="ECO:0000256" key="6">
    <source>
        <dbReference type="ARBA" id="ARBA00022723"/>
    </source>
</evidence>
<evidence type="ECO:0000256" key="11">
    <source>
        <dbReference type="ARBA" id="ARBA00023211"/>
    </source>
</evidence>
<dbReference type="Gene3D" id="3.90.600.10">
    <property type="entry name" value="Phosphoribosylglycinamide synthetase, C-terminal domain"/>
    <property type="match status" value="1"/>
</dbReference>
<keyword evidence="10" id="KW-0460">Magnesium</keyword>
<dbReference type="Proteomes" id="UP000782610">
    <property type="component" value="Unassembled WGS sequence"/>
</dbReference>
<comment type="cofactor">
    <cofactor evidence="2">
        <name>Mg(2+)</name>
        <dbReference type="ChEBI" id="CHEBI:18420"/>
    </cofactor>
</comment>
<dbReference type="Pfam" id="PF02844">
    <property type="entry name" value="GARS_N"/>
    <property type="match status" value="1"/>
</dbReference>
<comment type="similarity">
    <text evidence="12 15">Belongs to the GARS family.</text>
</comment>
<dbReference type="FunFam" id="3.40.50.20:FF:000006">
    <property type="entry name" value="Phosphoribosylamine--glycine ligase, chloroplastic"/>
    <property type="match status" value="1"/>
</dbReference>
<dbReference type="GO" id="GO:0009113">
    <property type="term" value="P:purine nucleobase biosynthetic process"/>
    <property type="evidence" value="ECO:0007669"/>
    <property type="project" value="InterPro"/>
</dbReference>
<dbReference type="SMART" id="SM01209">
    <property type="entry name" value="GARS_A"/>
    <property type="match status" value="1"/>
</dbReference>
<dbReference type="FunFam" id="3.30.470.20:FF:000031">
    <property type="entry name" value="Phosphoribosylamine--glycine ligase"/>
    <property type="match status" value="1"/>
</dbReference>
<keyword evidence="6" id="KW-0479">Metal-binding</keyword>
<keyword evidence="9 16" id="KW-0067">ATP-binding</keyword>
<dbReference type="InterPro" id="IPR013815">
    <property type="entry name" value="ATP_grasp_subdomain_1"/>
</dbReference>
<comment type="caution">
    <text evidence="18">The sequence shown here is derived from an EMBL/GenBank/DDBJ whole genome shotgun (WGS) entry which is preliminary data.</text>
</comment>
<keyword evidence="8 15" id="KW-0658">Purine biosynthesis</keyword>
<evidence type="ECO:0000256" key="2">
    <source>
        <dbReference type="ARBA" id="ARBA00001946"/>
    </source>
</evidence>
<dbReference type="SUPFAM" id="SSF51246">
    <property type="entry name" value="Rudiment single hybrid motif"/>
    <property type="match status" value="1"/>
</dbReference>
<dbReference type="PANTHER" id="PTHR43472:SF1">
    <property type="entry name" value="PHOSPHORIBOSYLAMINE--GLYCINE LIGASE, CHLOROPLASTIC"/>
    <property type="match status" value="1"/>
</dbReference>
<dbReference type="Gene3D" id="3.30.1490.20">
    <property type="entry name" value="ATP-grasp fold, A domain"/>
    <property type="match status" value="1"/>
</dbReference>
<protein>
    <recommendedName>
        <fullName evidence="4 15">Phosphoribosylamine--glycine ligase</fullName>
        <ecNumber evidence="4 15">6.3.4.13</ecNumber>
    </recommendedName>
    <alternativeName>
        <fullName evidence="15">GARS</fullName>
    </alternativeName>
    <alternativeName>
        <fullName evidence="13 15">Glycinamide ribonucleotide synthetase</fullName>
    </alternativeName>
    <alternativeName>
        <fullName evidence="14 15">Phosphoribosylglycinamide synthetase</fullName>
    </alternativeName>
</protein>
<dbReference type="InterPro" id="IPR000115">
    <property type="entry name" value="PRibGlycinamide_synth"/>
</dbReference>
<evidence type="ECO:0000256" key="5">
    <source>
        <dbReference type="ARBA" id="ARBA00022598"/>
    </source>
</evidence>
<evidence type="ECO:0000256" key="8">
    <source>
        <dbReference type="ARBA" id="ARBA00022755"/>
    </source>
</evidence>
<proteinExistence type="inferred from homology"/>
<reference evidence="18" key="1">
    <citation type="submission" date="2020-07" db="EMBL/GenBank/DDBJ databases">
        <title>Huge and variable diversity of episymbiotic CPR bacteria and DPANN archaea in groundwater ecosystems.</title>
        <authorList>
            <person name="He C.Y."/>
            <person name="Keren R."/>
            <person name="Whittaker M."/>
            <person name="Farag I.F."/>
            <person name="Doudna J."/>
            <person name="Cate J.H.D."/>
            <person name="Banfield J.F."/>
        </authorList>
    </citation>
    <scope>NUCLEOTIDE SEQUENCE</scope>
    <source>
        <strain evidence="18">NC_groundwater_1586_Pr3_B-0.1um_66_15</strain>
    </source>
</reference>
<comment type="cofactor">
    <cofactor evidence="1">
        <name>Mn(2+)</name>
        <dbReference type="ChEBI" id="CHEBI:29035"/>
    </cofactor>
</comment>
<dbReference type="NCBIfam" id="TIGR00877">
    <property type="entry name" value="purD"/>
    <property type="match status" value="1"/>
</dbReference>
<dbReference type="PANTHER" id="PTHR43472">
    <property type="entry name" value="PHOSPHORIBOSYLAMINE--GLYCINE LIGASE"/>
    <property type="match status" value="1"/>
</dbReference>
<dbReference type="GO" id="GO:0005524">
    <property type="term" value="F:ATP binding"/>
    <property type="evidence" value="ECO:0007669"/>
    <property type="project" value="UniProtKB-UniRule"/>
</dbReference>
<dbReference type="SUPFAM" id="SSF56059">
    <property type="entry name" value="Glutathione synthetase ATP-binding domain-like"/>
    <property type="match status" value="1"/>
</dbReference>
<dbReference type="HAMAP" id="MF_00138">
    <property type="entry name" value="GARS"/>
    <property type="match status" value="1"/>
</dbReference>
<dbReference type="Pfam" id="PF02843">
    <property type="entry name" value="GARS_C"/>
    <property type="match status" value="1"/>
</dbReference>
<dbReference type="PROSITE" id="PS00184">
    <property type="entry name" value="GARS"/>
    <property type="match status" value="1"/>
</dbReference>
<dbReference type="InterPro" id="IPR020559">
    <property type="entry name" value="PRibGlycinamide_synth_CS"/>
</dbReference>
<evidence type="ECO:0000256" key="12">
    <source>
        <dbReference type="ARBA" id="ARBA00038345"/>
    </source>
</evidence>
<evidence type="ECO:0000256" key="1">
    <source>
        <dbReference type="ARBA" id="ARBA00001936"/>
    </source>
</evidence>
<dbReference type="InterPro" id="IPR011054">
    <property type="entry name" value="Rudment_hybrid_motif"/>
</dbReference>
<dbReference type="PROSITE" id="PS50975">
    <property type="entry name" value="ATP_GRASP"/>
    <property type="match status" value="1"/>
</dbReference>
<dbReference type="InterPro" id="IPR011761">
    <property type="entry name" value="ATP-grasp"/>
</dbReference>
<evidence type="ECO:0000313" key="18">
    <source>
        <dbReference type="EMBL" id="MBI4920787.1"/>
    </source>
</evidence>
<dbReference type="SUPFAM" id="SSF52440">
    <property type="entry name" value="PreATP-grasp domain"/>
    <property type="match status" value="1"/>
</dbReference>
<dbReference type="AlphaFoldDB" id="A0A933L0D0"/>
<dbReference type="EC" id="6.3.4.13" evidence="4 15"/>
<feature type="domain" description="ATP-grasp" evidence="17">
    <location>
        <begin position="107"/>
        <end position="312"/>
    </location>
</feature>
<evidence type="ECO:0000256" key="7">
    <source>
        <dbReference type="ARBA" id="ARBA00022741"/>
    </source>
</evidence>
<evidence type="ECO:0000256" key="3">
    <source>
        <dbReference type="ARBA" id="ARBA00005174"/>
    </source>
</evidence>
<evidence type="ECO:0000259" key="17">
    <source>
        <dbReference type="PROSITE" id="PS50975"/>
    </source>
</evidence>
<evidence type="ECO:0000256" key="10">
    <source>
        <dbReference type="ARBA" id="ARBA00022842"/>
    </source>
</evidence>
<evidence type="ECO:0000256" key="9">
    <source>
        <dbReference type="ARBA" id="ARBA00022840"/>
    </source>
</evidence>
<evidence type="ECO:0000256" key="14">
    <source>
        <dbReference type="ARBA" id="ARBA00042864"/>
    </source>
</evidence>
<dbReference type="Gene3D" id="3.40.50.20">
    <property type="match status" value="1"/>
</dbReference>
<dbReference type="InterPro" id="IPR020560">
    <property type="entry name" value="PRibGlycinamide_synth_C-dom"/>
</dbReference>
<dbReference type="InterPro" id="IPR020561">
    <property type="entry name" value="PRibGlycinamid_synth_ATP-grasp"/>
</dbReference>
<dbReference type="GO" id="GO:0046872">
    <property type="term" value="F:metal ion binding"/>
    <property type="evidence" value="ECO:0007669"/>
    <property type="project" value="UniProtKB-KW"/>
</dbReference>
<dbReference type="InterPro" id="IPR037123">
    <property type="entry name" value="PRibGlycinamide_synth_C_sf"/>
</dbReference>
<evidence type="ECO:0000256" key="13">
    <source>
        <dbReference type="ARBA" id="ARBA00042242"/>
    </source>
</evidence>
<dbReference type="Gene3D" id="3.30.470.20">
    <property type="entry name" value="ATP-grasp fold, B domain"/>
    <property type="match status" value="1"/>
</dbReference>
<sequence>MRVLLIGSGGREHALAWKLAQSLMLEKLYVAPGNGGTSEVAENVLLDPADHAAVVGFAKANAVDFVVIGPDAPVVAGLGDDVRAAGIACFGPSKAAAQLEGSKSFTKALCDEMGIPTAAYRKFEAEAPALTYLRGHGTPIVIKADGLALGKGVTVAMTVDEAERAIAGCFAGQFGASGASVVIEDFLEGEEASFFVLCDGERTLPLATAQDHKRAFDGDMGPNTGGMGAYSPAAVMTPELIERTMREIIEPTVRGMRARGTPYQGVLFAGLMITREGPKLIEYNARFGDPETQPMVLRLESDLLELLHATATGNLAGKTATWRPEAALTVVVAAKGYPGHYEKGSLIGPLPAETESLKVFHAGTKRDGERLLSNGGRVLNVTALGGTVAEAKERADAAIGMIDWPEGFCRHDIGWRAILRERNAQLDG</sequence>
<keyword evidence="5 15" id="KW-0436">Ligase</keyword>
<evidence type="ECO:0000313" key="19">
    <source>
        <dbReference type="Proteomes" id="UP000782610"/>
    </source>
</evidence>
<keyword evidence="7 16" id="KW-0547">Nucleotide-binding</keyword>
<dbReference type="InterPro" id="IPR016185">
    <property type="entry name" value="PreATP-grasp_dom_sf"/>
</dbReference>
<accession>A0A933L0D0</accession>
<dbReference type="SMART" id="SM01210">
    <property type="entry name" value="GARS_C"/>
    <property type="match status" value="1"/>
</dbReference>
<dbReference type="GO" id="GO:0006189">
    <property type="term" value="P:'de novo' IMP biosynthetic process"/>
    <property type="evidence" value="ECO:0007669"/>
    <property type="project" value="UniProtKB-UniRule"/>
</dbReference>
<evidence type="ECO:0000256" key="4">
    <source>
        <dbReference type="ARBA" id="ARBA00013255"/>
    </source>
</evidence>
<gene>
    <name evidence="15 18" type="primary">purD</name>
    <name evidence="18" type="ORF">HY834_03490</name>
</gene>
<dbReference type="InterPro" id="IPR020562">
    <property type="entry name" value="PRibGlycinamide_synth_N"/>
</dbReference>
<name>A0A933L0D0_9HYPH</name>
<dbReference type="FunFam" id="3.90.600.10:FF:000001">
    <property type="entry name" value="Trifunctional purine biosynthetic protein adenosine-3"/>
    <property type="match status" value="1"/>
</dbReference>